<dbReference type="EMBL" id="JBJJXI010000031">
    <property type="protein sequence ID" value="KAL3403355.1"/>
    <property type="molecule type" value="Genomic_DNA"/>
</dbReference>
<dbReference type="Proteomes" id="UP001627154">
    <property type="component" value="Unassembled WGS sequence"/>
</dbReference>
<comment type="caution">
    <text evidence="1">The sequence shown here is derived from an EMBL/GenBank/DDBJ whole genome shotgun (WGS) entry which is preliminary data.</text>
</comment>
<protein>
    <submittedName>
        <fullName evidence="1">Uncharacterized protein</fullName>
    </submittedName>
</protein>
<sequence>MKCKERKARESTEQLDDIRRFVAPTRNTMTRSHVNISRVALGQQQQQQQWYREISIAIGLARSAARSLLHTLYEHSCDRARYRFPIIYIYMYTVQLELLYTITLQGARAPVYAPVCVSGIYAEGRKKIEGNIKKGTEKQQQQQLVSIQSIYRT</sequence>
<evidence type="ECO:0000313" key="1">
    <source>
        <dbReference type="EMBL" id="KAL3403355.1"/>
    </source>
</evidence>
<gene>
    <name evidence="1" type="ORF">TKK_003942</name>
</gene>
<evidence type="ECO:0000313" key="2">
    <source>
        <dbReference type="Proteomes" id="UP001627154"/>
    </source>
</evidence>
<reference evidence="1 2" key="1">
    <citation type="journal article" date="2024" name="bioRxiv">
        <title>A reference genome for Trichogramma kaykai: A tiny desert-dwelling parasitoid wasp with competing sex-ratio distorters.</title>
        <authorList>
            <person name="Culotta J."/>
            <person name="Lindsey A.R."/>
        </authorList>
    </citation>
    <scope>NUCLEOTIDE SEQUENCE [LARGE SCALE GENOMIC DNA]</scope>
    <source>
        <strain evidence="1 2">KSX58</strain>
    </source>
</reference>
<proteinExistence type="predicted"/>
<organism evidence="1 2">
    <name type="scientific">Trichogramma kaykai</name>
    <dbReference type="NCBI Taxonomy" id="54128"/>
    <lineage>
        <taxon>Eukaryota</taxon>
        <taxon>Metazoa</taxon>
        <taxon>Ecdysozoa</taxon>
        <taxon>Arthropoda</taxon>
        <taxon>Hexapoda</taxon>
        <taxon>Insecta</taxon>
        <taxon>Pterygota</taxon>
        <taxon>Neoptera</taxon>
        <taxon>Endopterygota</taxon>
        <taxon>Hymenoptera</taxon>
        <taxon>Apocrita</taxon>
        <taxon>Proctotrupomorpha</taxon>
        <taxon>Chalcidoidea</taxon>
        <taxon>Trichogrammatidae</taxon>
        <taxon>Trichogramma</taxon>
    </lineage>
</organism>
<name>A0ABD2XE35_9HYME</name>
<keyword evidence="2" id="KW-1185">Reference proteome</keyword>
<accession>A0ABD2XE35</accession>
<dbReference type="AlphaFoldDB" id="A0ABD2XE35"/>